<dbReference type="AlphaFoldDB" id="A0A1V9YEF1"/>
<feature type="region of interest" description="Disordered" evidence="2">
    <location>
        <begin position="91"/>
        <end position="144"/>
    </location>
</feature>
<dbReference type="STRING" id="1202772.A0A1V9YEF1"/>
<dbReference type="OrthoDB" id="74362at2759"/>
<comment type="caution">
    <text evidence="3">The sequence shown here is derived from an EMBL/GenBank/DDBJ whole genome shotgun (WGS) entry which is preliminary data.</text>
</comment>
<dbReference type="EMBL" id="JNBR01001929">
    <property type="protein sequence ID" value="OQR84134.1"/>
    <property type="molecule type" value="Genomic_DNA"/>
</dbReference>
<name>A0A1V9YEF1_ACHHY</name>
<evidence type="ECO:0000313" key="4">
    <source>
        <dbReference type="Proteomes" id="UP000243579"/>
    </source>
</evidence>
<feature type="compositionally biased region" description="Basic and acidic residues" evidence="2">
    <location>
        <begin position="407"/>
        <end position="425"/>
    </location>
</feature>
<feature type="coiled-coil region" evidence="1">
    <location>
        <begin position="249"/>
        <end position="285"/>
    </location>
</feature>
<dbReference type="Proteomes" id="UP000243579">
    <property type="component" value="Unassembled WGS sequence"/>
</dbReference>
<evidence type="ECO:0000313" key="3">
    <source>
        <dbReference type="EMBL" id="OQR84134.1"/>
    </source>
</evidence>
<feature type="compositionally biased region" description="Basic and acidic residues" evidence="2">
    <location>
        <begin position="528"/>
        <end position="552"/>
    </location>
</feature>
<proteinExistence type="predicted"/>
<gene>
    <name evidence="3" type="ORF">ACHHYP_13840</name>
</gene>
<organism evidence="3 4">
    <name type="scientific">Achlya hypogyna</name>
    <name type="common">Oomycete</name>
    <name type="synonym">Protoachlya hypogyna</name>
    <dbReference type="NCBI Taxonomy" id="1202772"/>
    <lineage>
        <taxon>Eukaryota</taxon>
        <taxon>Sar</taxon>
        <taxon>Stramenopiles</taxon>
        <taxon>Oomycota</taxon>
        <taxon>Saprolegniomycetes</taxon>
        <taxon>Saprolegniales</taxon>
        <taxon>Achlyaceae</taxon>
        <taxon>Achlya</taxon>
    </lineage>
</organism>
<evidence type="ECO:0000256" key="2">
    <source>
        <dbReference type="SAM" id="MobiDB-lite"/>
    </source>
</evidence>
<keyword evidence="1" id="KW-0175">Coiled coil</keyword>
<reference evidence="3 4" key="1">
    <citation type="journal article" date="2014" name="Genome Biol. Evol.">
        <title>The secreted proteins of Achlya hypogyna and Thraustotheca clavata identify the ancestral oomycete secretome and reveal gene acquisitions by horizontal gene transfer.</title>
        <authorList>
            <person name="Misner I."/>
            <person name="Blouin N."/>
            <person name="Leonard G."/>
            <person name="Richards T.A."/>
            <person name="Lane C.E."/>
        </authorList>
    </citation>
    <scope>NUCLEOTIDE SEQUENCE [LARGE SCALE GENOMIC DNA]</scope>
    <source>
        <strain evidence="3 4">ATCC 48635</strain>
    </source>
</reference>
<protein>
    <submittedName>
        <fullName evidence="3">Trichohyalin-like protein</fullName>
    </submittedName>
</protein>
<keyword evidence="4" id="KW-1185">Reference proteome</keyword>
<evidence type="ECO:0000256" key="1">
    <source>
        <dbReference type="SAM" id="Coils"/>
    </source>
</evidence>
<sequence>MTGSSTASVADSHITRASLRTLDKERIRQKALFLNMKEKLRMSMCVRIQKVCKKPPAAAQTLATQVIEALQQQGASSNLTDAELQRLVGQFSRGQSSTASVSATEAKVMTPAREAKAETPKSSKSKARKASKQGSRTPSPAPLPAESIYVTESQLQQASVGFVLPPRKSPKKHKQDDIWNTLVQIQSLEEASEAQAKLQQKVKQKSTWSEELQAQVDDKLRRKDLEAQDNQKYFEESMHKLARMNDAERAKEIDRVARAKEQNRIQEEQRQYKLQKKLAEETARRQAEARMAETIAKQKADDEAKEAARKQAEKIKMARVLEENDAQLRKKQLMVAADRELEMKLASDYVAMEERKDAQRQKGLEELSKKIQAKMKFFDDTSKAETDIRNKEDEMRIRRYQEEYERRQAEIDDKKREEAMRRNHEQQAYLKQQMQLKKERERLEKEDYDKQADMWRVDRERAEQRQRLLDQQRATKNQLQQSWLQQQIRAKEEKDLEADHTPLEVQLNQTLLHKLGKLPAVATATRQRSRELSDRERVADAKRAPPKKDPRLKPASCKS</sequence>
<accession>A0A1V9YEF1</accession>
<feature type="region of interest" description="Disordered" evidence="2">
    <location>
        <begin position="514"/>
        <end position="559"/>
    </location>
</feature>
<feature type="compositionally biased region" description="Polar residues" evidence="2">
    <location>
        <begin position="92"/>
        <end position="103"/>
    </location>
</feature>
<feature type="region of interest" description="Disordered" evidence="2">
    <location>
        <begin position="407"/>
        <end position="434"/>
    </location>
</feature>